<reference evidence="1 4" key="2">
    <citation type="submission" date="2019-07" db="EMBL/GenBank/DDBJ databases">
        <title>Whole genome shotgun sequence of Alkalibacterium putridalgicola NBRC 103243.</title>
        <authorList>
            <person name="Hosoyama A."/>
            <person name="Uohara A."/>
            <person name="Ohji S."/>
            <person name="Ichikawa N."/>
        </authorList>
    </citation>
    <scope>NUCLEOTIDE SEQUENCE [LARGE SCALE GENOMIC DNA]</scope>
    <source>
        <strain evidence="1 4">NBRC 103243</strain>
    </source>
</reference>
<evidence type="ECO:0000313" key="4">
    <source>
        <dbReference type="Proteomes" id="UP000321425"/>
    </source>
</evidence>
<dbReference type="OrthoDB" id="146245at2"/>
<dbReference type="Proteomes" id="UP000321425">
    <property type="component" value="Unassembled WGS sequence"/>
</dbReference>
<proteinExistence type="predicted"/>
<dbReference type="EMBL" id="FOBL01000009">
    <property type="protein sequence ID" value="SEL74466.1"/>
    <property type="molecule type" value="Genomic_DNA"/>
</dbReference>
<dbReference type="EMBL" id="BJUX01000011">
    <property type="protein sequence ID" value="GEK89189.1"/>
    <property type="molecule type" value="Genomic_DNA"/>
</dbReference>
<gene>
    <name evidence="1" type="ORF">APU01nite_12280</name>
    <name evidence="2" type="ORF">SAMN04488100_10922</name>
</gene>
<dbReference type="RefSeq" id="WP_091487514.1">
    <property type="nucleotide sequence ID" value="NZ_BJUX01000011.1"/>
</dbReference>
<organism evidence="2 3">
    <name type="scientific">Alkalibacterium putridalgicola</name>
    <dbReference type="NCBI Taxonomy" id="426703"/>
    <lineage>
        <taxon>Bacteria</taxon>
        <taxon>Bacillati</taxon>
        <taxon>Bacillota</taxon>
        <taxon>Bacilli</taxon>
        <taxon>Lactobacillales</taxon>
        <taxon>Carnobacteriaceae</taxon>
        <taxon>Alkalibacterium</taxon>
    </lineage>
</organism>
<dbReference type="SUPFAM" id="SSF48576">
    <property type="entry name" value="Terpenoid synthases"/>
    <property type="match status" value="1"/>
</dbReference>
<dbReference type="CDD" id="cd00385">
    <property type="entry name" value="Isoprenoid_Biosyn_C1"/>
    <property type="match status" value="1"/>
</dbReference>
<evidence type="ECO:0000313" key="1">
    <source>
        <dbReference type="EMBL" id="GEK89189.1"/>
    </source>
</evidence>
<dbReference type="InterPro" id="IPR008949">
    <property type="entry name" value="Isoprenoid_synthase_dom_sf"/>
</dbReference>
<name>A0A1H7SQU4_9LACT</name>
<dbReference type="STRING" id="426703.SAMN04488100_10922"/>
<dbReference type="Proteomes" id="UP000198548">
    <property type="component" value="Unassembled WGS sequence"/>
</dbReference>
<keyword evidence="4" id="KW-1185">Reference proteome</keyword>
<sequence length="418" mass="47932">MIDALHLHTNNTIPIDELMASAVGEYTKERPFPADRFKTVPLWKKLWNERRLKKLINKLLDDIEPYLPEIKEHRDAPSELSASTLNALKVLVTGTMHAIDAEHLLFERPFLTHFIDQGYLDVAEAFIFKASKEDGQLSHEEVFQALRNVWIMNSLQLCWNLPLELTPPIYAYSMLYPYTDNLLDNPMISPETKDDFNQRLGKALAGERLSSNDKAEQRIFTLVEHISTHFPPTRFPLVTESIQLIHEGQVKSLLQSNGMSLDQEEIRTISFFKGGTSVLADAYLVKGTLTSDEMAFAFHYGAFLQLLDDLQDKETDEEVGSQTLFSSKKDKAAVDQEIRRLITYIFTVNKREPEESVPFSRMKDVISQCTLLMVMEAVGKSPGSVTQSLYKELETFSHVRLTFYKELENRLSEIFKNE</sequence>
<reference evidence="2 3" key="1">
    <citation type="submission" date="2016-10" db="EMBL/GenBank/DDBJ databases">
        <authorList>
            <person name="de Groot N.N."/>
        </authorList>
    </citation>
    <scope>NUCLEOTIDE SEQUENCE [LARGE SCALE GENOMIC DNA]</scope>
    <source>
        <strain evidence="2 3">DSM 19182</strain>
    </source>
</reference>
<evidence type="ECO:0000313" key="2">
    <source>
        <dbReference type="EMBL" id="SEL74466.1"/>
    </source>
</evidence>
<accession>A0A1H7SQU4</accession>
<dbReference type="AlphaFoldDB" id="A0A1H7SQU4"/>
<protein>
    <submittedName>
        <fullName evidence="2">Uncharacterized protein</fullName>
    </submittedName>
</protein>
<evidence type="ECO:0000313" key="3">
    <source>
        <dbReference type="Proteomes" id="UP000198548"/>
    </source>
</evidence>